<proteinExistence type="predicted"/>
<accession>A0A1D9IG83</accession>
<evidence type="ECO:0000313" key="2">
    <source>
        <dbReference type="EMBL" id="AOZ11068.1"/>
    </source>
</evidence>
<dbReference type="EMBL" id="CP017755">
    <property type="protein sequence ID" value="AOZ11068.1"/>
    <property type="molecule type" value="Genomic_DNA"/>
</dbReference>
<name>A0A1D9IG83_9BURK</name>
<keyword evidence="1" id="KW-0812">Transmembrane</keyword>
<organism evidence="2 3">
    <name type="scientific">Cupriavidus malaysiensis</name>
    <dbReference type="NCBI Taxonomy" id="367825"/>
    <lineage>
        <taxon>Bacteria</taxon>
        <taxon>Pseudomonadati</taxon>
        <taxon>Pseudomonadota</taxon>
        <taxon>Betaproteobacteria</taxon>
        <taxon>Burkholderiales</taxon>
        <taxon>Burkholderiaceae</taxon>
        <taxon>Cupriavidus</taxon>
    </lineage>
</organism>
<evidence type="ECO:0000313" key="3">
    <source>
        <dbReference type="Proteomes" id="UP000177515"/>
    </source>
</evidence>
<protein>
    <recommendedName>
        <fullName evidence="4">Low affinity iron permease family protein</fullName>
    </recommendedName>
</protein>
<evidence type="ECO:0008006" key="4">
    <source>
        <dbReference type="Google" id="ProtNLM"/>
    </source>
</evidence>
<keyword evidence="1" id="KW-0472">Membrane</keyword>
<gene>
    <name evidence="2" type="ORF">BKK80_34335</name>
</gene>
<feature type="transmembrane region" description="Helical" evidence="1">
    <location>
        <begin position="35"/>
        <end position="54"/>
    </location>
</feature>
<dbReference type="Pfam" id="PF04120">
    <property type="entry name" value="Iron_permease"/>
    <property type="match status" value="1"/>
</dbReference>
<dbReference type="Proteomes" id="UP000177515">
    <property type="component" value="Chromosome 2"/>
</dbReference>
<evidence type="ECO:0000256" key="1">
    <source>
        <dbReference type="SAM" id="Phobius"/>
    </source>
</evidence>
<dbReference type="InterPro" id="IPR007251">
    <property type="entry name" value="Iron_permease_Fet4"/>
</dbReference>
<sequence>MAGHRHHGPAEGAASPGQTFDRVSRWATGAAGSSWAFIAALGATLLWGAVAPIFHYSDAWQLVANTVTNVITFLMVFLIQQSQNRDSIALHLKLDELLASSRGASMNLVAIEELDEASLTRLADYYRALALEAKRGAAPGPEGAGA</sequence>
<keyword evidence="1" id="KW-1133">Transmembrane helix</keyword>
<reference evidence="2 3" key="1">
    <citation type="submission" date="2016-10" db="EMBL/GenBank/DDBJ databases">
        <title>Complete genome sequences of three Cupriavidus strains isolated from various Malaysian environments.</title>
        <authorList>
            <person name="Abdullah A.A.-A."/>
            <person name="Shafie N.A.H."/>
            <person name="Lau N.S."/>
        </authorList>
    </citation>
    <scope>NUCLEOTIDE SEQUENCE [LARGE SCALE GENOMIC DNA]</scope>
    <source>
        <strain evidence="2 3">USMAA1020</strain>
    </source>
</reference>
<feature type="transmembrane region" description="Helical" evidence="1">
    <location>
        <begin position="60"/>
        <end position="79"/>
    </location>
</feature>
<keyword evidence="3" id="KW-1185">Reference proteome</keyword>